<protein>
    <recommendedName>
        <fullName evidence="2">AB hydrolase-1 domain-containing protein</fullName>
    </recommendedName>
</protein>
<keyword evidence="1" id="KW-1133">Transmembrane helix</keyword>
<reference evidence="3" key="1">
    <citation type="submission" date="2019-08" db="EMBL/GenBank/DDBJ databases">
        <title>The genome of the North American firefly Photinus pyralis.</title>
        <authorList>
            <consortium name="Photinus pyralis genome working group"/>
            <person name="Fallon T.R."/>
            <person name="Sander Lower S.E."/>
            <person name="Weng J.-K."/>
        </authorList>
    </citation>
    <scope>NUCLEOTIDE SEQUENCE</scope>
    <source>
        <strain evidence="3">TRF0915ILg1</strain>
        <tissue evidence="3">Whole body</tissue>
    </source>
</reference>
<dbReference type="InterPro" id="IPR000073">
    <property type="entry name" value="AB_hydrolase_1"/>
</dbReference>
<dbReference type="PANTHER" id="PTHR12277:SF194">
    <property type="entry name" value="FI04476P"/>
    <property type="match status" value="1"/>
</dbReference>
<keyword evidence="4" id="KW-1185">Reference proteome</keyword>
<comment type="caution">
    <text evidence="3">The sequence shown here is derived from an EMBL/GenBank/DDBJ whole genome shotgun (WGS) entry which is preliminary data.</text>
</comment>
<dbReference type="SUPFAM" id="SSF53474">
    <property type="entry name" value="alpha/beta-Hydrolases"/>
    <property type="match status" value="1"/>
</dbReference>
<proteinExistence type="predicted"/>
<dbReference type="GO" id="GO:0047372">
    <property type="term" value="F:monoacylglycerol lipase activity"/>
    <property type="evidence" value="ECO:0007669"/>
    <property type="project" value="TreeGrafter"/>
</dbReference>
<dbReference type="GO" id="GO:0052651">
    <property type="term" value="P:monoacylglycerol catabolic process"/>
    <property type="evidence" value="ECO:0007669"/>
    <property type="project" value="TreeGrafter"/>
</dbReference>
<dbReference type="Proteomes" id="UP000801492">
    <property type="component" value="Unassembled WGS sequence"/>
</dbReference>
<accession>A0A8K0CFB1</accession>
<keyword evidence="1" id="KW-0812">Transmembrane</keyword>
<dbReference type="GO" id="GO:0006660">
    <property type="term" value="P:phosphatidylserine catabolic process"/>
    <property type="evidence" value="ECO:0007669"/>
    <property type="project" value="TreeGrafter"/>
</dbReference>
<evidence type="ECO:0000313" key="4">
    <source>
        <dbReference type="Proteomes" id="UP000801492"/>
    </source>
</evidence>
<dbReference type="PANTHER" id="PTHR12277">
    <property type="entry name" value="ALPHA/BETA HYDROLASE DOMAIN-CONTAINING PROTEIN"/>
    <property type="match status" value="1"/>
</dbReference>
<dbReference type="InterPro" id="IPR029058">
    <property type="entry name" value="AB_hydrolase_fold"/>
</dbReference>
<dbReference type="OrthoDB" id="10249433at2759"/>
<name>A0A8K0CFB1_IGNLU</name>
<sequence length="372" mass="42489">MEPRPPNKRTGVNDTLLYYEHRKKKKCSCLGICCIICCTAIIILALVAVLLVFVGIPVVFKKSPSLQRKIVFPTNNLLPSNPEFSNFEKYDIKGARNINFTLEYIVSLSLGVWHLLPHGLVNNSLDTQNFDHSASLMQGGYPVIIHFHSNGGNRIKFIKMYNVLRTYFHVIAFDYRGYADSSSVEPTEEGIVEDTLRLYQWVRYQTNADIYFWGHELGAAIATHTIARLHEGEDYVVPMGLFLEAPFTSMRDQINEIPFFRKLFSWLPWYQSTILNPLDENGFSLNTARYITNVECPIMIVHAEDDAVTPSSFSEKLAKVAAEHLDSETKGNVTLHLLPAHFGYGHFSIHKSLELPFFIMKHITVCEAYRYI</sequence>
<evidence type="ECO:0000259" key="2">
    <source>
        <dbReference type="Pfam" id="PF00561"/>
    </source>
</evidence>
<evidence type="ECO:0000256" key="1">
    <source>
        <dbReference type="SAM" id="Phobius"/>
    </source>
</evidence>
<dbReference type="EMBL" id="VTPC01090407">
    <property type="protein sequence ID" value="KAF2883473.1"/>
    <property type="molecule type" value="Genomic_DNA"/>
</dbReference>
<dbReference type="GO" id="GO:0004622">
    <property type="term" value="F:phosphatidylcholine lysophospholipase activity"/>
    <property type="evidence" value="ECO:0007669"/>
    <property type="project" value="TreeGrafter"/>
</dbReference>
<gene>
    <name evidence="3" type="ORF">ILUMI_22715</name>
</gene>
<dbReference type="AlphaFoldDB" id="A0A8K0CFB1"/>
<dbReference type="Pfam" id="PF00561">
    <property type="entry name" value="Abhydrolase_1"/>
    <property type="match status" value="1"/>
</dbReference>
<evidence type="ECO:0000313" key="3">
    <source>
        <dbReference type="EMBL" id="KAF2883473.1"/>
    </source>
</evidence>
<dbReference type="Gene3D" id="3.40.50.1820">
    <property type="entry name" value="alpha/beta hydrolase"/>
    <property type="match status" value="1"/>
</dbReference>
<feature type="domain" description="AB hydrolase-1" evidence="2">
    <location>
        <begin position="142"/>
        <end position="228"/>
    </location>
</feature>
<feature type="transmembrane region" description="Helical" evidence="1">
    <location>
        <begin position="29"/>
        <end position="60"/>
    </location>
</feature>
<dbReference type="GO" id="GO:0005789">
    <property type="term" value="C:endoplasmic reticulum membrane"/>
    <property type="evidence" value="ECO:0007669"/>
    <property type="project" value="TreeGrafter"/>
</dbReference>
<organism evidence="3 4">
    <name type="scientific">Ignelater luminosus</name>
    <name type="common">Cucubano</name>
    <name type="synonym">Pyrophorus luminosus</name>
    <dbReference type="NCBI Taxonomy" id="2038154"/>
    <lineage>
        <taxon>Eukaryota</taxon>
        <taxon>Metazoa</taxon>
        <taxon>Ecdysozoa</taxon>
        <taxon>Arthropoda</taxon>
        <taxon>Hexapoda</taxon>
        <taxon>Insecta</taxon>
        <taxon>Pterygota</taxon>
        <taxon>Neoptera</taxon>
        <taxon>Endopterygota</taxon>
        <taxon>Coleoptera</taxon>
        <taxon>Polyphaga</taxon>
        <taxon>Elateriformia</taxon>
        <taxon>Elateroidea</taxon>
        <taxon>Elateridae</taxon>
        <taxon>Agrypninae</taxon>
        <taxon>Pyrophorini</taxon>
        <taxon>Ignelater</taxon>
    </lineage>
</organism>
<keyword evidence="1" id="KW-0472">Membrane</keyword>